<comment type="caution">
    <text evidence="5">The sequence shown here is derived from an EMBL/GenBank/DDBJ whole genome shotgun (WGS) entry which is preliminary data.</text>
</comment>
<dbReference type="InterPro" id="IPR009057">
    <property type="entry name" value="Homeodomain-like_sf"/>
</dbReference>
<evidence type="ECO:0000256" key="3">
    <source>
        <dbReference type="ARBA" id="ARBA00023163"/>
    </source>
</evidence>
<protein>
    <submittedName>
        <fullName evidence="5">AraC family transcriptional regulator</fullName>
    </submittedName>
</protein>
<dbReference type="InterPro" id="IPR010499">
    <property type="entry name" value="AraC_E-bd"/>
</dbReference>
<organism evidence="5 6">
    <name type="scientific">Marinobacter salsuginis</name>
    <dbReference type="NCBI Taxonomy" id="418719"/>
    <lineage>
        <taxon>Bacteria</taxon>
        <taxon>Pseudomonadati</taxon>
        <taxon>Pseudomonadota</taxon>
        <taxon>Gammaproteobacteria</taxon>
        <taxon>Pseudomonadales</taxon>
        <taxon>Marinobacteraceae</taxon>
        <taxon>Marinobacter</taxon>
    </lineage>
</organism>
<dbReference type="Gene3D" id="1.10.10.60">
    <property type="entry name" value="Homeodomain-like"/>
    <property type="match status" value="2"/>
</dbReference>
<dbReference type="Gene3D" id="3.20.80.10">
    <property type="entry name" value="Regulatory factor, effector binding domain"/>
    <property type="match status" value="1"/>
</dbReference>
<dbReference type="PANTHER" id="PTHR47504:SF5">
    <property type="entry name" value="RIGHT ORIGIN-BINDING PROTEIN"/>
    <property type="match status" value="1"/>
</dbReference>
<keyword evidence="2" id="KW-0238">DNA-binding</keyword>
<dbReference type="SMART" id="SM00342">
    <property type="entry name" value="HTH_ARAC"/>
    <property type="match status" value="1"/>
</dbReference>
<dbReference type="PANTHER" id="PTHR47504">
    <property type="entry name" value="RIGHT ORIGIN-BINDING PROTEIN"/>
    <property type="match status" value="1"/>
</dbReference>
<accession>A0A5M3PN55</accession>
<name>A0A5M3PN55_9GAMM</name>
<evidence type="ECO:0000313" key="5">
    <source>
        <dbReference type="EMBL" id="GBO84362.1"/>
    </source>
</evidence>
<dbReference type="GO" id="GO:0009893">
    <property type="term" value="P:positive regulation of metabolic process"/>
    <property type="evidence" value="ECO:0007669"/>
    <property type="project" value="UniProtKB-ARBA"/>
</dbReference>
<dbReference type="EMBL" id="BGZH01000001">
    <property type="protein sequence ID" value="GBO84362.1"/>
    <property type="molecule type" value="Genomic_DNA"/>
</dbReference>
<keyword evidence="3" id="KW-0804">Transcription</keyword>
<dbReference type="Pfam" id="PF14526">
    <property type="entry name" value="Cass2"/>
    <property type="match status" value="1"/>
</dbReference>
<dbReference type="PROSITE" id="PS00041">
    <property type="entry name" value="HTH_ARAC_FAMILY_1"/>
    <property type="match status" value="1"/>
</dbReference>
<evidence type="ECO:0000259" key="4">
    <source>
        <dbReference type="PROSITE" id="PS01124"/>
    </source>
</evidence>
<keyword evidence="6" id="KW-1185">Reference proteome</keyword>
<dbReference type="SUPFAM" id="SSF46689">
    <property type="entry name" value="Homeodomain-like"/>
    <property type="match status" value="2"/>
</dbReference>
<keyword evidence="1" id="KW-0805">Transcription regulation</keyword>
<dbReference type="InterPro" id="IPR029441">
    <property type="entry name" value="Cass2"/>
</dbReference>
<dbReference type="RefSeq" id="WP_069182388.1">
    <property type="nucleotide sequence ID" value="NZ_BGZH01000001.1"/>
</dbReference>
<dbReference type="SUPFAM" id="SSF55136">
    <property type="entry name" value="Probable bacterial effector-binding domain"/>
    <property type="match status" value="1"/>
</dbReference>
<dbReference type="GO" id="GO:0003700">
    <property type="term" value="F:DNA-binding transcription factor activity"/>
    <property type="evidence" value="ECO:0007669"/>
    <property type="project" value="InterPro"/>
</dbReference>
<proteinExistence type="predicted"/>
<dbReference type="Pfam" id="PF12833">
    <property type="entry name" value="HTH_18"/>
    <property type="match status" value="1"/>
</dbReference>
<dbReference type="PRINTS" id="PR00032">
    <property type="entry name" value="HTHARAC"/>
</dbReference>
<gene>
    <name evidence="5" type="ORF">MS5N3_18130</name>
</gene>
<feature type="domain" description="HTH araC/xylS-type" evidence="4">
    <location>
        <begin position="14"/>
        <end position="112"/>
    </location>
</feature>
<dbReference type="InterPro" id="IPR011256">
    <property type="entry name" value="Reg_factor_effector_dom_sf"/>
</dbReference>
<dbReference type="InterPro" id="IPR050959">
    <property type="entry name" value="MarA-like"/>
</dbReference>
<evidence type="ECO:0000256" key="1">
    <source>
        <dbReference type="ARBA" id="ARBA00023015"/>
    </source>
</evidence>
<dbReference type="InterPro" id="IPR018060">
    <property type="entry name" value="HTH_AraC"/>
</dbReference>
<dbReference type="PROSITE" id="PS01124">
    <property type="entry name" value="HTH_ARAC_FAMILY_2"/>
    <property type="match status" value="1"/>
</dbReference>
<dbReference type="SMART" id="SM00871">
    <property type="entry name" value="AraC_E_bind"/>
    <property type="match status" value="1"/>
</dbReference>
<evidence type="ECO:0000256" key="2">
    <source>
        <dbReference type="ARBA" id="ARBA00023125"/>
    </source>
</evidence>
<sequence length="311" mass="34308">MTPSSRQTQLGRIGKVLDYIHLNLDKPLAVTSLARIGGWSRWQFNRVFAFETGQCVGQYVRELRLSLAAEMLLFTNQRIIDIGLACGFGSDISFSRSFKQHFGCPPAQYRRRGLPCLLSTPLCLDPALLPDASLRARVPAIRLDSRPAFTVAGRSEKIRGLFSSNPDFNVKVPALWGSLSAAGLLPEAQPRFGVIDLSGGAGPEFHYLAGIETGEAHASRGLEVLQVPAQNYAVVSFQGPIRSLAEILKWFFNAWLPHAGCKAIYGFDLEVYPPEFDVRAPEVSMEYWIPVVLETPLITGMHQSVKSCSTR</sequence>
<dbReference type="Proteomes" id="UP000340077">
    <property type="component" value="Unassembled WGS sequence"/>
</dbReference>
<reference evidence="5 6" key="1">
    <citation type="journal article" date="2019" name="J. Gen. Appl. Microbiol.">
        <title>Aerobic degradation of cis-dichloroethene by the marine bacterium Marinobacter salsuginis strain 5N-3.</title>
        <authorList>
            <person name="Inoue Y."/>
            <person name="Fukunaga Y."/>
            <person name="Katsumata H."/>
            <person name="Ohji S."/>
            <person name="Hosoyama A."/>
            <person name="Mori K."/>
            <person name="Ando K."/>
        </authorList>
    </citation>
    <scope>NUCLEOTIDE SEQUENCE [LARGE SCALE GENOMIC DNA]</scope>
    <source>
        <strain evidence="5 6">5N-3</strain>
    </source>
</reference>
<dbReference type="AlphaFoldDB" id="A0A5M3PN55"/>
<evidence type="ECO:0000313" key="6">
    <source>
        <dbReference type="Proteomes" id="UP000340077"/>
    </source>
</evidence>
<dbReference type="InterPro" id="IPR018062">
    <property type="entry name" value="HTH_AraC-typ_CS"/>
</dbReference>
<dbReference type="InterPro" id="IPR020449">
    <property type="entry name" value="Tscrpt_reg_AraC-type_HTH"/>
</dbReference>
<dbReference type="GO" id="GO:0043565">
    <property type="term" value="F:sequence-specific DNA binding"/>
    <property type="evidence" value="ECO:0007669"/>
    <property type="project" value="InterPro"/>
</dbReference>